<dbReference type="GO" id="GO:0003723">
    <property type="term" value="F:RNA binding"/>
    <property type="evidence" value="ECO:0007669"/>
    <property type="project" value="InterPro"/>
</dbReference>
<dbReference type="InterPro" id="IPR020103">
    <property type="entry name" value="PsdUridine_synth_cat_dom_sf"/>
</dbReference>
<dbReference type="GO" id="GO:0005829">
    <property type="term" value="C:cytosol"/>
    <property type="evidence" value="ECO:0007669"/>
    <property type="project" value="UniProtKB-ARBA"/>
</dbReference>
<dbReference type="Gene3D" id="3.30.70.1560">
    <property type="entry name" value="Alpha-L RNA-binding motif"/>
    <property type="match status" value="1"/>
</dbReference>
<dbReference type="InterPro" id="IPR036986">
    <property type="entry name" value="S4_RNA-bd_sf"/>
</dbReference>
<accession>A0A6J7HK51</accession>
<evidence type="ECO:0000313" key="3">
    <source>
        <dbReference type="EMBL" id="CAB4915999.1"/>
    </source>
</evidence>
<dbReference type="CDD" id="cd02870">
    <property type="entry name" value="PseudoU_synth_RsuA_like"/>
    <property type="match status" value="1"/>
</dbReference>
<name>A0A6J7HK51_9ZZZZ</name>
<dbReference type="GO" id="GO:0010467">
    <property type="term" value="P:gene expression"/>
    <property type="evidence" value="ECO:0007669"/>
    <property type="project" value="UniProtKB-ARBA"/>
</dbReference>
<dbReference type="NCBIfam" id="TIGR00093">
    <property type="entry name" value="pseudouridine synthase"/>
    <property type="match status" value="1"/>
</dbReference>
<dbReference type="SUPFAM" id="SSF55120">
    <property type="entry name" value="Pseudouridine synthase"/>
    <property type="match status" value="1"/>
</dbReference>
<dbReference type="EMBL" id="CAFBMM010000097">
    <property type="protein sequence ID" value="CAB4915999.1"/>
    <property type="molecule type" value="Genomic_DNA"/>
</dbReference>
<dbReference type="InterPro" id="IPR002942">
    <property type="entry name" value="S4_RNA-bd"/>
</dbReference>
<dbReference type="CDD" id="cd00165">
    <property type="entry name" value="S4"/>
    <property type="match status" value="1"/>
</dbReference>
<proteinExistence type="predicted"/>
<reference evidence="3" key="1">
    <citation type="submission" date="2020-05" db="EMBL/GenBank/DDBJ databases">
        <authorList>
            <person name="Chiriac C."/>
            <person name="Salcher M."/>
            <person name="Ghai R."/>
            <person name="Kavagutti S V."/>
        </authorList>
    </citation>
    <scope>NUCLEOTIDE SEQUENCE</scope>
</reference>
<dbReference type="PANTHER" id="PTHR47683:SF2">
    <property type="entry name" value="RNA-BINDING S4 DOMAIN-CONTAINING PROTEIN"/>
    <property type="match status" value="1"/>
</dbReference>
<organism evidence="3">
    <name type="scientific">freshwater metagenome</name>
    <dbReference type="NCBI Taxonomy" id="449393"/>
    <lineage>
        <taxon>unclassified sequences</taxon>
        <taxon>metagenomes</taxon>
        <taxon>ecological metagenomes</taxon>
    </lineage>
</organism>
<evidence type="ECO:0000256" key="1">
    <source>
        <dbReference type="ARBA" id="ARBA00023235"/>
    </source>
</evidence>
<dbReference type="InterPro" id="IPR006145">
    <property type="entry name" value="PsdUridine_synth_RsuA/RluA"/>
</dbReference>
<protein>
    <submittedName>
        <fullName evidence="3">Unannotated protein</fullName>
    </submittedName>
</protein>
<dbReference type="FunFam" id="3.30.70.1560:FF:000001">
    <property type="entry name" value="Pseudouridine synthase"/>
    <property type="match status" value="1"/>
</dbReference>
<dbReference type="GO" id="GO:0001522">
    <property type="term" value="P:pseudouridine synthesis"/>
    <property type="evidence" value="ECO:0007669"/>
    <property type="project" value="InterPro"/>
</dbReference>
<sequence length="257" mass="28364">MSEIFPTGQPHKDSEPVRVQKLLARAGFGSRRHCDNLIAEGRVQCNGELVILGDRASPLTDSLSVDDIPVPTQPDRVYVLLYKPSGVVTTANDPHGRPTVMGLVPSEPRLFPVGRLDMETEGLLIATNDGKLAELLTHPRHGVWKSYVLEIAGMVNESTLHRLRDGIDLDDGKTSPARVRLLSTAKDKCVLEIAIHEGRNRQIRRMAQAVGLELQRLIRTRIGPLGDERLEPGQWRYLEVDEVRGLYAAGASSDGVF</sequence>
<dbReference type="InterPro" id="IPR000748">
    <property type="entry name" value="PsdUridine_synth_RsuA/RluB/E/F"/>
</dbReference>
<dbReference type="PANTHER" id="PTHR47683">
    <property type="entry name" value="PSEUDOURIDINE SYNTHASE FAMILY PROTEIN-RELATED"/>
    <property type="match status" value="1"/>
</dbReference>
<dbReference type="Pfam" id="PF00849">
    <property type="entry name" value="PseudoU_synth_2"/>
    <property type="match status" value="1"/>
</dbReference>
<dbReference type="Pfam" id="PF01479">
    <property type="entry name" value="S4"/>
    <property type="match status" value="1"/>
</dbReference>
<keyword evidence="1" id="KW-0413">Isomerase</keyword>
<dbReference type="InterPro" id="IPR042092">
    <property type="entry name" value="PsdUridine_s_RsuA/RluB/E/F_cat"/>
</dbReference>
<dbReference type="SMART" id="SM00363">
    <property type="entry name" value="S4"/>
    <property type="match status" value="1"/>
</dbReference>
<feature type="domain" description="RNA-binding S4" evidence="2">
    <location>
        <begin position="17"/>
        <end position="74"/>
    </location>
</feature>
<dbReference type="AlphaFoldDB" id="A0A6J7HK51"/>
<dbReference type="PROSITE" id="PS50889">
    <property type="entry name" value="S4"/>
    <property type="match status" value="1"/>
</dbReference>
<dbReference type="SUPFAM" id="SSF55174">
    <property type="entry name" value="Alpha-L RNA-binding motif"/>
    <property type="match status" value="1"/>
</dbReference>
<dbReference type="Gene3D" id="3.10.290.10">
    <property type="entry name" value="RNA-binding S4 domain"/>
    <property type="match status" value="1"/>
</dbReference>
<dbReference type="InterPro" id="IPR020094">
    <property type="entry name" value="TruA/RsuA/RluB/E/F_N"/>
</dbReference>
<dbReference type="GO" id="GO:0009982">
    <property type="term" value="F:pseudouridine synthase activity"/>
    <property type="evidence" value="ECO:0007669"/>
    <property type="project" value="InterPro"/>
</dbReference>
<dbReference type="InterPro" id="IPR050343">
    <property type="entry name" value="RsuA_PseudoU_synthase"/>
</dbReference>
<gene>
    <name evidence="3" type="ORF">UFOPK3605_01415</name>
</gene>
<evidence type="ECO:0000259" key="2">
    <source>
        <dbReference type="SMART" id="SM00363"/>
    </source>
</evidence>
<dbReference type="Gene3D" id="3.30.70.580">
    <property type="entry name" value="Pseudouridine synthase I, catalytic domain, N-terminal subdomain"/>
    <property type="match status" value="1"/>
</dbReference>